<organism evidence="2 3">
    <name type="scientific">Paenibacillus terrae (strain HPL-003)</name>
    <dbReference type="NCBI Taxonomy" id="985665"/>
    <lineage>
        <taxon>Bacteria</taxon>
        <taxon>Bacillati</taxon>
        <taxon>Bacillota</taxon>
        <taxon>Bacilli</taxon>
        <taxon>Bacillales</taxon>
        <taxon>Paenibacillaceae</taxon>
        <taxon>Paenibacillus</taxon>
    </lineage>
</organism>
<reference evidence="3" key="1">
    <citation type="submission" date="2011-11" db="EMBL/GenBank/DDBJ databases">
        <title>Complete sequence of Paenibacillus terrae HPL-003.</title>
        <authorList>
            <person name="Shin S.H."/>
            <person name="Kim S."/>
            <person name="Kim J.Y."/>
        </authorList>
    </citation>
    <scope>NUCLEOTIDE SEQUENCE [LARGE SCALE GENOMIC DNA]</scope>
    <source>
        <strain evidence="3">HPL-003</strain>
    </source>
</reference>
<keyword evidence="1" id="KW-1133">Transmembrane helix</keyword>
<gene>
    <name evidence="2" type="ordered locus">HPL003_09905</name>
</gene>
<evidence type="ECO:0000313" key="2">
    <source>
        <dbReference type="EMBL" id="AET58742.1"/>
    </source>
</evidence>
<feature type="transmembrane region" description="Helical" evidence="1">
    <location>
        <begin position="12"/>
        <end position="32"/>
    </location>
</feature>
<proteinExistence type="predicted"/>
<evidence type="ECO:0000313" key="3">
    <source>
        <dbReference type="Proteomes" id="UP000005876"/>
    </source>
</evidence>
<accession>G7W3Y2</accession>
<reference key="2">
    <citation type="submission" date="2011-11" db="EMBL/GenBank/DDBJ databases">
        <authorList>
            <person name="Shin S.H."/>
            <person name="Kim S."/>
            <person name="Kim J.Y."/>
        </authorList>
    </citation>
    <scope>NUCLEOTIDE SEQUENCE</scope>
    <source>
        <strain>HPL-003</strain>
    </source>
</reference>
<protein>
    <submittedName>
        <fullName evidence="2">Uncharacterized protein</fullName>
    </submittedName>
</protein>
<reference evidence="2 3" key="3">
    <citation type="journal article" date="2012" name="J. Bacteriol.">
        <title>Genome Sequence of Paenibacillus terrae HPL-003, a Xylanase-Producing Bacterium Isolated from Soil Found in Forest Residue.</title>
        <authorList>
            <person name="Shin S.H."/>
            <person name="Kim S."/>
            <person name="Kim J.Y."/>
            <person name="Song H.Y."/>
            <person name="Cho S.J."/>
            <person name="Kim D.R."/>
            <person name="Lee K.I."/>
            <person name="Lim H.K."/>
            <person name="Park N.J."/>
            <person name="Hwang I.T."/>
            <person name="Yang K.S."/>
        </authorList>
    </citation>
    <scope>NUCLEOTIDE SEQUENCE [LARGE SCALE GENOMIC DNA]</scope>
    <source>
        <strain evidence="2 3">HPL-003</strain>
    </source>
</reference>
<feature type="transmembrane region" description="Helical" evidence="1">
    <location>
        <begin position="39"/>
        <end position="59"/>
    </location>
</feature>
<dbReference type="AlphaFoldDB" id="G7W3Y2"/>
<dbReference type="Proteomes" id="UP000005876">
    <property type="component" value="Chromosome"/>
</dbReference>
<dbReference type="eggNOG" id="ENOG50306JS">
    <property type="taxonomic scope" value="Bacteria"/>
</dbReference>
<evidence type="ECO:0000256" key="1">
    <source>
        <dbReference type="SAM" id="Phobius"/>
    </source>
</evidence>
<sequence>MIYLVFQQLNPLVPTLLICPLIAIIIGMMCAILHSRVTLALGAALLLPLLFITTNIATIKSNLDSWAMYGIIYALMTYGAFRITSRARS</sequence>
<name>G7W3Y2_PAETH</name>
<dbReference type="HOGENOM" id="CLU_2451860_0_0_9"/>
<dbReference type="KEGG" id="pta:HPL003_09905"/>
<keyword evidence="1" id="KW-0472">Membrane</keyword>
<feature type="transmembrane region" description="Helical" evidence="1">
    <location>
        <begin position="65"/>
        <end position="84"/>
    </location>
</feature>
<keyword evidence="1" id="KW-0812">Transmembrane</keyword>
<dbReference type="EMBL" id="CP003107">
    <property type="protein sequence ID" value="AET58742.1"/>
    <property type="molecule type" value="Genomic_DNA"/>
</dbReference>